<accession>A0A6A6EEK1</accession>
<evidence type="ECO:0000313" key="2">
    <source>
        <dbReference type="EMBL" id="KAF2190467.1"/>
    </source>
</evidence>
<keyword evidence="3" id="KW-1185">Reference proteome</keyword>
<organism evidence="2 3">
    <name type="scientific">Zopfia rhizophila CBS 207.26</name>
    <dbReference type="NCBI Taxonomy" id="1314779"/>
    <lineage>
        <taxon>Eukaryota</taxon>
        <taxon>Fungi</taxon>
        <taxon>Dikarya</taxon>
        <taxon>Ascomycota</taxon>
        <taxon>Pezizomycotina</taxon>
        <taxon>Dothideomycetes</taxon>
        <taxon>Dothideomycetes incertae sedis</taxon>
        <taxon>Zopfiaceae</taxon>
        <taxon>Zopfia</taxon>
    </lineage>
</organism>
<feature type="compositionally biased region" description="Low complexity" evidence="1">
    <location>
        <begin position="1"/>
        <end position="16"/>
    </location>
</feature>
<evidence type="ECO:0000313" key="3">
    <source>
        <dbReference type="Proteomes" id="UP000800200"/>
    </source>
</evidence>
<proteinExistence type="predicted"/>
<feature type="region of interest" description="Disordered" evidence="1">
    <location>
        <begin position="189"/>
        <end position="217"/>
    </location>
</feature>
<dbReference type="Proteomes" id="UP000800200">
    <property type="component" value="Unassembled WGS sequence"/>
</dbReference>
<protein>
    <submittedName>
        <fullName evidence="2">Uncharacterized protein</fullName>
    </submittedName>
</protein>
<feature type="region of interest" description="Disordered" evidence="1">
    <location>
        <begin position="1"/>
        <end position="42"/>
    </location>
</feature>
<reference evidence="2" key="1">
    <citation type="journal article" date="2020" name="Stud. Mycol.">
        <title>101 Dothideomycetes genomes: a test case for predicting lifestyles and emergence of pathogens.</title>
        <authorList>
            <person name="Haridas S."/>
            <person name="Albert R."/>
            <person name="Binder M."/>
            <person name="Bloem J."/>
            <person name="Labutti K."/>
            <person name="Salamov A."/>
            <person name="Andreopoulos B."/>
            <person name="Baker S."/>
            <person name="Barry K."/>
            <person name="Bills G."/>
            <person name="Bluhm B."/>
            <person name="Cannon C."/>
            <person name="Castanera R."/>
            <person name="Culley D."/>
            <person name="Daum C."/>
            <person name="Ezra D."/>
            <person name="Gonzalez J."/>
            <person name="Henrissat B."/>
            <person name="Kuo A."/>
            <person name="Liang C."/>
            <person name="Lipzen A."/>
            <person name="Lutzoni F."/>
            <person name="Magnuson J."/>
            <person name="Mondo S."/>
            <person name="Nolan M."/>
            <person name="Ohm R."/>
            <person name="Pangilinan J."/>
            <person name="Park H.-J."/>
            <person name="Ramirez L."/>
            <person name="Alfaro M."/>
            <person name="Sun H."/>
            <person name="Tritt A."/>
            <person name="Yoshinaga Y."/>
            <person name="Zwiers L.-H."/>
            <person name="Turgeon B."/>
            <person name="Goodwin S."/>
            <person name="Spatafora J."/>
            <person name="Crous P."/>
            <person name="Grigoriev I."/>
        </authorList>
    </citation>
    <scope>NUCLEOTIDE SEQUENCE</scope>
    <source>
        <strain evidence="2">CBS 207.26</strain>
    </source>
</reference>
<dbReference type="AlphaFoldDB" id="A0A6A6EEK1"/>
<sequence>MANNSESSWDDNNNRNPSELRGELFNSSEPDRKTSDDNTSFRRTLPPNYAVVKLEHLPLDITGDDVLRSVPFSRHITCYGRENDGYNGYEGIHITLNQCVGDYGNWFIIVKLVKVAREAIKSFTFYHWKRLGKRRAMSCPAEFQQNLFPHKSKWDGSKPTTSAGFQGFTDAERNRLDKFLRERTKELREQASKYPHQQDGNQNNLHLNYSSVGLGYR</sequence>
<feature type="compositionally biased region" description="Polar residues" evidence="1">
    <location>
        <begin position="198"/>
        <end position="211"/>
    </location>
</feature>
<feature type="compositionally biased region" description="Basic and acidic residues" evidence="1">
    <location>
        <begin position="29"/>
        <end position="40"/>
    </location>
</feature>
<evidence type="ECO:0000256" key="1">
    <source>
        <dbReference type="SAM" id="MobiDB-lite"/>
    </source>
</evidence>
<gene>
    <name evidence="2" type="ORF">K469DRAFT_811215</name>
</gene>
<name>A0A6A6EEK1_9PEZI</name>
<dbReference type="EMBL" id="ML994618">
    <property type="protein sequence ID" value="KAF2190467.1"/>
    <property type="molecule type" value="Genomic_DNA"/>
</dbReference>